<protein>
    <submittedName>
        <fullName evidence="1">Uncharacterized protein</fullName>
    </submittedName>
</protein>
<evidence type="ECO:0000313" key="1">
    <source>
        <dbReference type="EMBL" id="QBK85469.1"/>
    </source>
</evidence>
<proteinExistence type="predicted"/>
<gene>
    <name evidence="1" type="ORF">LCMAC101_00560</name>
</gene>
<accession>A0A481YQY2</accession>
<organism evidence="1">
    <name type="scientific">Marseillevirus LCMAC101</name>
    <dbReference type="NCBI Taxonomy" id="2506602"/>
    <lineage>
        <taxon>Viruses</taxon>
        <taxon>Varidnaviria</taxon>
        <taxon>Bamfordvirae</taxon>
        <taxon>Nucleocytoviricota</taxon>
        <taxon>Megaviricetes</taxon>
        <taxon>Pimascovirales</taxon>
        <taxon>Pimascovirales incertae sedis</taxon>
        <taxon>Marseilleviridae</taxon>
    </lineage>
</organism>
<dbReference type="EMBL" id="MK500327">
    <property type="protein sequence ID" value="QBK85469.1"/>
    <property type="molecule type" value="Genomic_DNA"/>
</dbReference>
<name>A0A481YQY2_9VIRU</name>
<reference evidence="1" key="1">
    <citation type="journal article" date="2019" name="MBio">
        <title>Virus Genomes from Deep Sea Sediments Expand the Ocean Megavirome and Support Independent Origins of Viral Gigantism.</title>
        <authorList>
            <person name="Backstrom D."/>
            <person name="Yutin N."/>
            <person name="Jorgensen S.L."/>
            <person name="Dharamshi J."/>
            <person name="Homa F."/>
            <person name="Zaremba-Niedwiedzka K."/>
            <person name="Spang A."/>
            <person name="Wolf Y.I."/>
            <person name="Koonin E.V."/>
            <person name="Ettema T.J."/>
        </authorList>
    </citation>
    <scope>NUCLEOTIDE SEQUENCE</scope>
</reference>
<sequence length="162" mass="19016">MDPQQKWTKNLTKSLIESVSISIGGDNEKKWYCNECGQSHGTASRPKVCGLQTSKYNETKAFHLIASAYKEWHDGEREIKTLEEFRDFRQNRPGFMETLEREENINSDEDFYDEETCVSENFEFVKREGIVVDRFDREYLELLNEFSRLPSKGYSSLCGQRD</sequence>